<sequence length="484" mass="54167">MTEATHLEVLIVGAGLSGIDAAVHISQAFPAKNYAVLEQRGELGGTWSLFKYPGIRSDSDMYTLGFGFRPWDGKHAIADGADILRYLQETAQEYGVDERIRYHRKATTFEWSSDDQYWTVTVENTETGTTETLTCDFLFSTSGYYNYEAGYTPDWPGFSEYQGTVIHPQHWPEDLDYTGKRVVVIGSGATAVTLIPSMARDAGHITMLQRTPTYIVSQPKIDPIAQTLKRTMPAKLAAKAIHARYAAVTIGFYEFCRRNPKVAKTLLKRWAKLHLPDDFDYETHLTPPYDPWDQRLCVVPGADLFKAIHSHKVDVVTGHIERFTSDSIVLTSGEELKADIVVTATGLDVVAMGGAELVVEGEKVDLGETFTYKALMLSDVPNFAFIIGYSNASWTLKADLVCEYVVRLLEYMDQHALKVVVPRKHEGLEPAPVFDLTSGYLQRAAGRLPVAGDKDPWRLKHNWYFDKKFLRGSKLDDGVVEFSA</sequence>
<accession>A0A417XYS0</accession>
<comment type="caution">
    <text evidence="8">The sequence shown here is derived from an EMBL/GenBank/DDBJ whole genome shotgun (WGS) entry which is preliminary data.</text>
</comment>
<proteinExistence type="inferred from homology"/>
<dbReference type="Proteomes" id="UP000283644">
    <property type="component" value="Unassembled WGS sequence"/>
</dbReference>
<dbReference type="Pfam" id="PF13450">
    <property type="entry name" value="NAD_binding_8"/>
    <property type="match status" value="1"/>
</dbReference>
<dbReference type="AlphaFoldDB" id="A0A417XYS0"/>
<dbReference type="PANTHER" id="PTHR43872:SF1">
    <property type="entry name" value="MONOOXYGENASE, PUTATIVE (AFU_ORTHOLOGUE AFUA_8G02570)-RELATED"/>
    <property type="match status" value="1"/>
</dbReference>
<evidence type="ECO:0000313" key="9">
    <source>
        <dbReference type="Proteomes" id="UP000283644"/>
    </source>
</evidence>
<dbReference type="InterPro" id="IPR020946">
    <property type="entry name" value="Flavin_mOase-like"/>
</dbReference>
<evidence type="ECO:0000256" key="3">
    <source>
        <dbReference type="ARBA" id="ARBA00022630"/>
    </source>
</evidence>
<organism evidence="8 9">
    <name type="scientific">Nocardioides immobilis</name>
    <dbReference type="NCBI Taxonomy" id="2049295"/>
    <lineage>
        <taxon>Bacteria</taxon>
        <taxon>Bacillati</taxon>
        <taxon>Actinomycetota</taxon>
        <taxon>Actinomycetes</taxon>
        <taxon>Propionibacteriales</taxon>
        <taxon>Nocardioidaceae</taxon>
        <taxon>Nocardioides</taxon>
    </lineage>
</organism>
<keyword evidence="7" id="KW-0503">Monooxygenase</keyword>
<keyword evidence="6" id="KW-0560">Oxidoreductase</keyword>
<dbReference type="PRINTS" id="PR00469">
    <property type="entry name" value="PNDRDTASEII"/>
</dbReference>
<dbReference type="GO" id="GO:0050660">
    <property type="term" value="F:flavin adenine dinucleotide binding"/>
    <property type="evidence" value="ECO:0007669"/>
    <property type="project" value="InterPro"/>
</dbReference>
<keyword evidence="3" id="KW-0285">Flavoprotein</keyword>
<comment type="similarity">
    <text evidence="2">Belongs to the FAD-binding monooxygenase family.</text>
</comment>
<dbReference type="RefSeq" id="WP_118926750.1">
    <property type="nucleotide sequence ID" value="NZ_QXGH01000023.1"/>
</dbReference>
<dbReference type="SUPFAM" id="SSF51905">
    <property type="entry name" value="FAD/NAD(P)-binding domain"/>
    <property type="match status" value="2"/>
</dbReference>
<dbReference type="Pfam" id="PF00743">
    <property type="entry name" value="FMO-like"/>
    <property type="match status" value="1"/>
</dbReference>
<dbReference type="InterPro" id="IPR051820">
    <property type="entry name" value="FAD-binding_MO"/>
</dbReference>
<name>A0A417XYS0_9ACTN</name>
<evidence type="ECO:0000256" key="6">
    <source>
        <dbReference type="ARBA" id="ARBA00023002"/>
    </source>
</evidence>
<evidence type="ECO:0000256" key="1">
    <source>
        <dbReference type="ARBA" id="ARBA00001974"/>
    </source>
</evidence>
<dbReference type="Gene3D" id="3.50.50.60">
    <property type="entry name" value="FAD/NAD(P)-binding domain"/>
    <property type="match status" value="2"/>
</dbReference>
<dbReference type="PANTHER" id="PTHR43872">
    <property type="entry name" value="MONOOXYGENASE, PUTATIVE (AFU_ORTHOLOGUE AFUA_8G02570)-RELATED"/>
    <property type="match status" value="1"/>
</dbReference>
<keyword evidence="9" id="KW-1185">Reference proteome</keyword>
<evidence type="ECO:0000256" key="5">
    <source>
        <dbReference type="ARBA" id="ARBA00022857"/>
    </source>
</evidence>
<gene>
    <name evidence="8" type="ORF">D0Z08_18540</name>
</gene>
<evidence type="ECO:0000313" key="8">
    <source>
        <dbReference type="EMBL" id="RHW25511.1"/>
    </source>
</evidence>
<evidence type="ECO:0000256" key="7">
    <source>
        <dbReference type="ARBA" id="ARBA00023033"/>
    </source>
</evidence>
<reference evidence="8 9" key="1">
    <citation type="submission" date="2018-09" db="EMBL/GenBank/DDBJ databases">
        <title>Genome sequencing of Nocardioides immobilis CCTCC AB 2017083 for comparison to Nocardioides silvaticus.</title>
        <authorList>
            <person name="Li C."/>
            <person name="Wang G."/>
        </authorList>
    </citation>
    <scope>NUCLEOTIDE SEQUENCE [LARGE SCALE GENOMIC DNA]</scope>
    <source>
        <strain evidence="8 9">CCTCC AB 2017083</strain>
    </source>
</reference>
<evidence type="ECO:0000256" key="2">
    <source>
        <dbReference type="ARBA" id="ARBA00010139"/>
    </source>
</evidence>
<dbReference type="OrthoDB" id="5168853at2"/>
<keyword evidence="4" id="KW-0274">FAD</keyword>
<dbReference type="InterPro" id="IPR036188">
    <property type="entry name" value="FAD/NAD-bd_sf"/>
</dbReference>
<dbReference type="GO" id="GO:0050661">
    <property type="term" value="F:NADP binding"/>
    <property type="evidence" value="ECO:0007669"/>
    <property type="project" value="InterPro"/>
</dbReference>
<dbReference type="GO" id="GO:0004499">
    <property type="term" value="F:N,N-dimethylaniline monooxygenase activity"/>
    <property type="evidence" value="ECO:0007669"/>
    <property type="project" value="InterPro"/>
</dbReference>
<keyword evidence="5" id="KW-0521">NADP</keyword>
<protein>
    <submittedName>
        <fullName evidence="8">NAD(P)/FAD-dependent oxidoreductase</fullName>
    </submittedName>
</protein>
<comment type="cofactor">
    <cofactor evidence="1">
        <name>FAD</name>
        <dbReference type="ChEBI" id="CHEBI:57692"/>
    </cofactor>
</comment>
<evidence type="ECO:0000256" key="4">
    <source>
        <dbReference type="ARBA" id="ARBA00022827"/>
    </source>
</evidence>
<dbReference type="FunFam" id="3.50.50.60:FF:000228">
    <property type="entry name" value="FAD-containing monooxygenase EthA"/>
    <property type="match status" value="1"/>
</dbReference>
<dbReference type="EMBL" id="QXGH01000023">
    <property type="protein sequence ID" value="RHW25511.1"/>
    <property type="molecule type" value="Genomic_DNA"/>
</dbReference>
<dbReference type="PRINTS" id="PR00368">
    <property type="entry name" value="FADPNR"/>
</dbReference>